<comment type="caution">
    <text evidence="6">The sequence shown here is derived from an EMBL/GenBank/DDBJ whole genome shotgun (WGS) entry which is preliminary data.</text>
</comment>
<gene>
    <name evidence="6" type="ORF">M0813_26973</name>
</gene>
<evidence type="ECO:0000256" key="2">
    <source>
        <dbReference type="ARBA" id="ARBA00004177"/>
    </source>
</evidence>
<dbReference type="Gene3D" id="2.60.120.200">
    <property type="match status" value="1"/>
</dbReference>
<accession>A0ABQ8XYG9</accession>
<dbReference type="SUPFAM" id="SSF49899">
    <property type="entry name" value="Concanavalin A-like lectins/glucanases"/>
    <property type="match status" value="1"/>
</dbReference>
<feature type="region of interest" description="Disordered" evidence="4">
    <location>
        <begin position="240"/>
        <end position="260"/>
    </location>
</feature>
<name>A0ABQ8XYG9_9EUKA</name>
<organism evidence="6 7">
    <name type="scientific">Anaeramoeba flamelloides</name>
    <dbReference type="NCBI Taxonomy" id="1746091"/>
    <lineage>
        <taxon>Eukaryota</taxon>
        <taxon>Metamonada</taxon>
        <taxon>Anaeramoebidae</taxon>
        <taxon>Anaeramoeba</taxon>
    </lineage>
</organism>
<evidence type="ECO:0000256" key="3">
    <source>
        <dbReference type="ARBA" id="ARBA00004656"/>
    </source>
</evidence>
<evidence type="ECO:0000256" key="1">
    <source>
        <dbReference type="ARBA" id="ARBA00004127"/>
    </source>
</evidence>
<proteinExistence type="predicted"/>
<feature type="region of interest" description="Disordered" evidence="4">
    <location>
        <begin position="577"/>
        <end position="596"/>
    </location>
</feature>
<dbReference type="EMBL" id="JAOAOG010000239">
    <property type="protein sequence ID" value="KAJ6237414.1"/>
    <property type="molecule type" value="Genomic_DNA"/>
</dbReference>
<evidence type="ECO:0000259" key="5">
    <source>
        <dbReference type="Pfam" id="PF20425"/>
    </source>
</evidence>
<feature type="domain" description="Neurobeachin alpha-solenoid region" evidence="5">
    <location>
        <begin position="892"/>
        <end position="1246"/>
    </location>
</feature>
<feature type="compositionally biased region" description="Basic and acidic residues" evidence="4">
    <location>
        <begin position="838"/>
        <end position="897"/>
    </location>
</feature>
<evidence type="ECO:0000256" key="4">
    <source>
        <dbReference type="SAM" id="MobiDB-lite"/>
    </source>
</evidence>
<dbReference type="Proteomes" id="UP001150062">
    <property type="component" value="Unassembled WGS sequence"/>
</dbReference>
<dbReference type="Pfam" id="PF20425">
    <property type="entry name" value="Neurobeachin"/>
    <property type="match status" value="1"/>
</dbReference>
<feature type="region of interest" description="Disordered" evidence="4">
    <location>
        <begin position="827"/>
        <end position="904"/>
    </location>
</feature>
<comment type="subcellular location">
    <subcellularLocation>
        <location evidence="1">Endomembrane system</location>
        <topology evidence="1">Multi-pass membrane protein</topology>
    </subcellularLocation>
    <subcellularLocation>
        <location evidence="2">Endosome</location>
    </subcellularLocation>
    <subcellularLocation>
        <location evidence="3">Lysosome membrane</location>
    </subcellularLocation>
</comment>
<dbReference type="InterPro" id="IPR046852">
    <property type="entry name" value="Neurobeachin_a-sol"/>
</dbReference>
<protein>
    <submittedName>
        <fullName evidence="6">Beach domain-containing protein lvsc</fullName>
    </submittedName>
</protein>
<reference evidence="6" key="1">
    <citation type="submission" date="2022-08" db="EMBL/GenBank/DDBJ databases">
        <title>Novel sulfate-reducing endosymbionts in the free-living metamonad Anaeramoeba.</title>
        <authorList>
            <person name="Jerlstrom-Hultqvist J."/>
            <person name="Cepicka I."/>
            <person name="Gallot-Lavallee L."/>
            <person name="Salas-Leiva D."/>
            <person name="Curtis B.A."/>
            <person name="Zahonova K."/>
            <person name="Pipaliya S."/>
            <person name="Dacks J."/>
            <person name="Roger A.J."/>
        </authorList>
    </citation>
    <scope>NUCLEOTIDE SEQUENCE</scope>
    <source>
        <strain evidence="6">Schooner1</strain>
    </source>
</reference>
<dbReference type="PANTHER" id="PTHR45981">
    <property type="entry name" value="LD02310P"/>
    <property type="match status" value="1"/>
</dbReference>
<sequence>MTESNNSSGNNESQSTFLDPTLNNLWNSRTINKDLKSRSNWFFEFSKLFLKSFSEKNNKPFGSQKNKNTRSLHEDTIIEISHLSLQSMSAFCATIFEMNSILENYDPKTNYPLDQIISRLTDGISLRMIHFLVLSETKQRILRDLSCGEYLETISQATFILTKNYFNYLHTYYKINENPILNQFETLCQFVISYILIGLNDITQLFLLHPDSQSDIKNFSLKEIIIDDGIKNNIQERGKLKEEETEKEKEKEKETEKEEEKMEKVKEIEKLQEKKGKSDPMFSDSLIRFLSSQEENFLKYIQIFQKFQKSFRLNICYSKIYESFLKTLKLFLTSFESQTNWDSIKNILEFNLNNCVERELKLNSNSYSSSLNNEFNTFFTILKDDQKFKEEQQFPKKKQLNNSLNNIFLYSLTLIEKFIIRTPNSLLIFISDDFLINLKNQIFWIYLNFSNQSLDISKEELNEDDNGIESLLKKDKEKNKDFIVNKQKSIIKIKKRKQKMPWQLNPINESNLPFEVRITNVISAKRQFEENELSNGYNFNPFINKPKFFILSQELCQIFDYLNVLFSLNESLLNNNNNKNNHKSNTNNNNHHNTNNNDNEKLFYKLKLFIIDLLFDLFQINEKTSKLELGILYHLKNNNPEIQYNIVKFLIKNFAFKPIKEKIEMIKIFSNEKYFELLFSDYFLHELNTNSKNADFKHDRLIINTEEEEELKRQKQEIFNNITDGVFIFFNSIYMFSNQMKNEELNFIQLLFPSILKNKNNLTFMKKILENIIFLLQNDYLNTIKSIELINFLPLLTKINFNNINKINKTKNKEIILKKYENQINDNQNSKTVGNGIKKNEKENEKEKEKGKEKGKEKEKEKEKDKEKDKEKLEKKLEEKQKENKNKNEKEIQKENDNVNVKKTKHDSNLENFTQKQKQDFLKLKNRIDNVYLYFVVLELYLDYDNIYPEIFLDPKKKKIIKWILIYLDEPKIRNFAFDQLFFFLTRVKENNKINYLLDHLMNMFLIKIQGEKNINMELMKGILRLLIQSMKENPIPFKEWDGQELFFFILYLLGNTNTRSNLLLSILKLLNVMFRTSSTFRNGFKQVISYTRFAILLSDILKLNYNDNVKIFQELLNFLVFGEYFNIRKNFLITNTDAIKMLFSLYSENNFLFFPQLIEIFYKICKNSINNTFCLCKIGMISSLTLLVPNITQKTLLEKIFKFIKFLGKVSISVFELKLLFKLLNNPNKNISINYKPNLILLIKEMININQYTPINYFSFDGKDSCMILPKISWPNEGYSFCTWIYLESFYNVSKDINHKPCIYSFVDEKLKNGIQIFLDLSELNRSHESISSVSSGSKKIVPNLIISIKNINKTEKKKLKFRFPIQKRKWYLFTLVHTSQSKWNSSKEKIILYLNKKIIGKRLLKYPLELNYTNNIIGANIYKNKNNQLKRKNHFYGKMSNISFFKTIFSQNNIGFIYELGPNFNLIEQNHFINNINLTSFNNNDRNAVNDDKKIDDNTINKNEFNFKNYDKSFLNSIKNTLFLYYNSNFIDDHLCIDQSKLNKKRSLNGKLINMVNYQIKKITNIIHCIGGIKIFLPLFSEINNNSIKISLVNDPINLLTKKYIDFYSESKCIL</sequence>
<dbReference type="InterPro" id="IPR013320">
    <property type="entry name" value="ConA-like_dom_sf"/>
</dbReference>
<keyword evidence="7" id="KW-1185">Reference proteome</keyword>
<evidence type="ECO:0000313" key="7">
    <source>
        <dbReference type="Proteomes" id="UP001150062"/>
    </source>
</evidence>
<evidence type="ECO:0000313" key="6">
    <source>
        <dbReference type="EMBL" id="KAJ6237414.1"/>
    </source>
</evidence>